<reference evidence="1 2" key="1">
    <citation type="submission" date="2019-03" db="EMBL/GenBank/DDBJ databases">
        <title>First draft genome of Liparis tanakae, snailfish: a comprehensive survey of snailfish specific genes.</title>
        <authorList>
            <person name="Kim W."/>
            <person name="Song I."/>
            <person name="Jeong J.-H."/>
            <person name="Kim D."/>
            <person name="Kim S."/>
            <person name="Ryu S."/>
            <person name="Song J.Y."/>
            <person name="Lee S.K."/>
        </authorList>
    </citation>
    <scope>NUCLEOTIDE SEQUENCE [LARGE SCALE GENOMIC DNA]</scope>
    <source>
        <tissue evidence="1">Muscle</tissue>
    </source>
</reference>
<dbReference type="Proteomes" id="UP000314294">
    <property type="component" value="Unassembled WGS sequence"/>
</dbReference>
<gene>
    <name evidence="1" type="ORF">EYF80_044556</name>
</gene>
<evidence type="ECO:0000313" key="2">
    <source>
        <dbReference type="Proteomes" id="UP000314294"/>
    </source>
</evidence>
<comment type="caution">
    <text evidence="1">The sequence shown here is derived from an EMBL/GenBank/DDBJ whole genome shotgun (WGS) entry which is preliminary data.</text>
</comment>
<proteinExistence type="predicted"/>
<protein>
    <submittedName>
        <fullName evidence="1">Uncharacterized protein</fullName>
    </submittedName>
</protein>
<name>A0A4Z2FY25_9TELE</name>
<dbReference type="EMBL" id="SRLO01000858">
    <property type="protein sequence ID" value="TNN45232.1"/>
    <property type="molecule type" value="Genomic_DNA"/>
</dbReference>
<evidence type="ECO:0000313" key="1">
    <source>
        <dbReference type="EMBL" id="TNN45232.1"/>
    </source>
</evidence>
<accession>A0A4Z2FY25</accession>
<dbReference type="AlphaFoldDB" id="A0A4Z2FY25"/>
<sequence length="166" mass="19232">MCCVWSRGNTPVLYAAFFDYSFFRLQTNSSHSFLIGRTNSVPIKKEWEEFVCNRKKLNIRQVCFLSTKHNTYSRCISLTFAGAEEPLMLFSVNRCIRTSMDAVKRVIVAALQHSLRLLRAQVSRLEFRLRVEEPHGLVAVLLRDGEPLVKVFLSNMWTRNRADSEV</sequence>
<keyword evidence="2" id="KW-1185">Reference proteome</keyword>
<organism evidence="1 2">
    <name type="scientific">Liparis tanakae</name>
    <name type="common">Tanaka's snailfish</name>
    <dbReference type="NCBI Taxonomy" id="230148"/>
    <lineage>
        <taxon>Eukaryota</taxon>
        <taxon>Metazoa</taxon>
        <taxon>Chordata</taxon>
        <taxon>Craniata</taxon>
        <taxon>Vertebrata</taxon>
        <taxon>Euteleostomi</taxon>
        <taxon>Actinopterygii</taxon>
        <taxon>Neopterygii</taxon>
        <taxon>Teleostei</taxon>
        <taxon>Neoteleostei</taxon>
        <taxon>Acanthomorphata</taxon>
        <taxon>Eupercaria</taxon>
        <taxon>Perciformes</taxon>
        <taxon>Cottioidei</taxon>
        <taxon>Cottales</taxon>
        <taxon>Liparidae</taxon>
        <taxon>Liparis</taxon>
    </lineage>
</organism>